<evidence type="ECO:0000313" key="2">
    <source>
        <dbReference type="Proteomes" id="UP000054166"/>
    </source>
</evidence>
<sequence>MYSCHFIPVSVGKAAPCHIFSACIVQSQILAFIRCHCDVSTSRLLHDHQVFIETQGREDDRYYYHVYPMPRTSNQ</sequence>
<reference evidence="1 2" key="1">
    <citation type="submission" date="2014-04" db="EMBL/GenBank/DDBJ databases">
        <authorList>
            <consortium name="DOE Joint Genome Institute"/>
            <person name="Kuo A."/>
            <person name="Tarkka M."/>
            <person name="Buscot F."/>
            <person name="Kohler A."/>
            <person name="Nagy L.G."/>
            <person name="Floudas D."/>
            <person name="Copeland A."/>
            <person name="Barry K.W."/>
            <person name="Cichocki N."/>
            <person name="Veneault-Fourrey C."/>
            <person name="LaButti K."/>
            <person name="Lindquist E.A."/>
            <person name="Lipzen A."/>
            <person name="Lundell T."/>
            <person name="Morin E."/>
            <person name="Murat C."/>
            <person name="Sun H."/>
            <person name="Tunlid A."/>
            <person name="Henrissat B."/>
            <person name="Grigoriev I.V."/>
            <person name="Hibbett D.S."/>
            <person name="Martin F."/>
            <person name="Nordberg H.P."/>
            <person name="Cantor M.N."/>
            <person name="Hua S.X."/>
        </authorList>
    </citation>
    <scope>NUCLEOTIDE SEQUENCE [LARGE SCALE GENOMIC DNA]</scope>
    <source>
        <strain evidence="1 2">F 1598</strain>
    </source>
</reference>
<keyword evidence="2" id="KW-1185">Reference proteome</keyword>
<organism evidence="1 2">
    <name type="scientific">Piloderma croceum (strain F 1598)</name>
    <dbReference type="NCBI Taxonomy" id="765440"/>
    <lineage>
        <taxon>Eukaryota</taxon>
        <taxon>Fungi</taxon>
        <taxon>Dikarya</taxon>
        <taxon>Basidiomycota</taxon>
        <taxon>Agaricomycotina</taxon>
        <taxon>Agaricomycetes</taxon>
        <taxon>Agaricomycetidae</taxon>
        <taxon>Atheliales</taxon>
        <taxon>Atheliaceae</taxon>
        <taxon>Piloderma</taxon>
    </lineage>
</organism>
<reference evidence="2" key="2">
    <citation type="submission" date="2015-01" db="EMBL/GenBank/DDBJ databases">
        <title>Evolutionary Origins and Diversification of the Mycorrhizal Mutualists.</title>
        <authorList>
            <consortium name="DOE Joint Genome Institute"/>
            <consortium name="Mycorrhizal Genomics Consortium"/>
            <person name="Kohler A."/>
            <person name="Kuo A."/>
            <person name="Nagy L.G."/>
            <person name="Floudas D."/>
            <person name="Copeland A."/>
            <person name="Barry K.W."/>
            <person name="Cichocki N."/>
            <person name="Veneault-Fourrey C."/>
            <person name="LaButti K."/>
            <person name="Lindquist E.A."/>
            <person name="Lipzen A."/>
            <person name="Lundell T."/>
            <person name="Morin E."/>
            <person name="Murat C."/>
            <person name="Riley R."/>
            <person name="Ohm R."/>
            <person name="Sun H."/>
            <person name="Tunlid A."/>
            <person name="Henrissat B."/>
            <person name="Grigoriev I.V."/>
            <person name="Hibbett D.S."/>
            <person name="Martin F."/>
        </authorList>
    </citation>
    <scope>NUCLEOTIDE SEQUENCE [LARGE SCALE GENOMIC DNA]</scope>
    <source>
        <strain evidence="2">F 1598</strain>
    </source>
</reference>
<dbReference type="Proteomes" id="UP000054166">
    <property type="component" value="Unassembled WGS sequence"/>
</dbReference>
<name>A0A0C3BQQ1_PILCF</name>
<dbReference type="EMBL" id="KN833008">
    <property type="protein sequence ID" value="KIM79597.1"/>
    <property type="molecule type" value="Genomic_DNA"/>
</dbReference>
<dbReference type="InParanoid" id="A0A0C3BQQ1"/>
<accession>A0A0C3BQQ1</accession>
<dbReference type="AlphaFoldDB" id="A0A0C3BQQ1"/>
<proteinExistence type="predicted"/>
<dbReference type="HOGENOM" id="CLU_2671934_0_0_1"/>
<gene>
    <name evidence="1" type="ORF">PILCRDRAFT_549588</name>
</gene>
<protein>
    <submittedName>
        <fullName evidence="1">Uncharacterized protein</fullName>
    </submittedName>
</protein>
<evidence type="ECO:0000313" key="1">
    <source>
        <dbReference type="EMBL" id="KIM79597.1"/>
    </source>
</evidence>